<dbReference type="RefSeq" id="XP_003866843.1">
    <property type="nucleotide sequence ID" value="XM_003866795.1"/>
</dbReference>
<dbReference type="PIRSF" id="PIRSF037320">
    <property type="entry name" value="mRNA_export_factor_Sac3"/>
    <property type="match status" value="1"/>
</dbReference>
<evidence type="ECO:0000256" key="4">
    <source>
        <dbReference type="ARBA" id="ARBA00038443"/>
    </source>
</evidence>
<accession>H8WX99</accession>
<evidence type="ECO:0000256" key="1">
    <source>
        <dbReference type="ARBA" id="ARBA00004259"/>
    </source>
</evidence>
<feature type="compositionally biased region" description="Polar residues" evidence="6">
    <location>
        <begin position="1142"/>
        <end position="1156"/>
    </location>
</feature>
<dbReference type="GO" id="GO:0005737">
    <property type="term" value="C:cytoplasm"/>
    <property type="evidence" value="ECO:0007669"/>
    <property type="project" value="TreeGrafter"/>
</dbReference>
<organism evidence="9 10">
    <name type="scientific">Candida orthopsilosis (strain 90-125)</name>
    <name type="common">Yeast</name>
    <dbReference type="NCBI Taxonomy" id="1136231"/>
    <lineage>
        <taxon>Eukaryota</taxon>
        <taxon>Fungi</taxon>
        <taxon>Dikarya</taxon>
        <taxon>Ascomycota</taxon>
        <taxon>Saccharomycotina</taxon>
        <taxon>Pichiomycetes</taxon>
        <taxon>Debaryomycetaceae</taxon>
        <taxon>Candida/Lodderomyces clade</taxon>
        <taxon>Candida</taxon>
    </lineage>
</organism>
<dbReference type="PANTHER" id="PTHR12436">
    <property type="entry name" value="80 KDA MCM3-ASSOCIATED PROTEIN"/>
    <property type="match status" value="1"/>
</dbReference>
<feature type="region of interest" description="Disordered" evidence="6">
    <location>
        <begin position="654"/>
        <end position="674"/>
    </location>
</feature>
<evidence type="ECO:0000313" key="10">
    <source>
        <dbReference type="Proteomes" id="UP000005018"/>
    </source>
</evidence>
<dbReference type="GeneID" id="14537558"/>
<feature type="region of interest" description="Disordered" evidence="6">
    <location>
        <begin position="1133"/>
        <end position="1159"/>
    </location>
</feature>
<dbReference type="KEGG" id="cot:CORT_0A10190"/>
<evidence type="ECO:0000256" key="2">
    <source>
        <dbReference type="ARBA" id="ARBA00022553"/>
    </source>
</evidence>
<dbReference type="InterPro" id="IPR017173">
    <property type="entry name" value="Sac3"/>
</dbReference>
<dbReference type="InterPro" id="IPR024293">
    <property type="entry name" value="SAC3_helical"/>
</dbReference>
<evidence type="ECO:0000259" key="7">
    <source>
        <dbReference type="Pfam" id="PF03399"/>
    </source>
</evidence>
<reference evidence="9 10" key="1">
    <citation type="journal article" date="2012" name="PLoS ONE">
        <title>Sequence and analysis of the genome of the pathogenic yeast Candida orthopsilosis.</title>
        <authorList>
            <person name="Riccombeni A."/>
            <person name="Vidanes G."/>
            <person name="Proux-Wera E."/>
            <person name="Wolfe K.H."/>
            <person name="Butler G."/>
        </authorList>
    </citation>
    <scope>NUCLEOTIDE SEQUENCE [LARGE SCALE GENOMIC DNA]</scope>
    <source>
        <strain evidence="9 10">Co 90-125</strain>
    </source>
</reference>
<keyword evidence="3 5" id="KW-0539">Nucleus</keyword>
<feature type="compositionally biased region" description="Polar residues" evidence="6">
    <location>
        <begin position="654"/>
        <end position="669"/>
    </location>
</feature>
<feature type="compositionally biased region" description="Low complexity" evidence="6">
    <location>
        <begin position="78"/>
        <end position="97"/>
    </location>
</feature>
<proteinExistence type="inferred from homology"/>
<dbReference type="Pfam" id="PF12209">
    <property type="entry name" value="SAC3"/>
    <property type="match status" value="1"/>
</dbReference>
<dbReference type="PANTHER" id="PTHR12436:SF3">
    <property type="entry name" value="GERMINAL-CENTER ASSOCIATED NUCLEAR PROTEIN"/>
    <property type="match status" value="1"/>
</dbReference>
<gene>
    <name evidence="9" type="ORF">CORT_0A10190</name>
</gene>
<dbReference type="GO" id="GO:0006406">
    <property type="term" value="P:mRNA export from nucleus"/>
    <property type="evidence" value="ECO:0007669"/>
    <property type="project" value="UniProtKB-UniRule"/>
</dbReference>
<evidence type="ECO:0000259" key="8">
    <source>
        <dbReference type="Pfam" id="PF12209"/>
    </source>
</evidence>
<feature type="region of interest" description="Disordered" evidence="6">
    <location>
        <begin position="1"/>
        <end position="120"/>
    </location>
</feature>
<dbReference type="OrthoDB" id="264795at2759"/>
<evidence type="ECO:0000256" key="5">
    <source>
        <dbReference type="PIRNR" id="PIRNR037320"/>
    </source>
</evidence>
<dbReference type="InterPro" id="IPR045107">
    <property type="entry name" value="SAC3/GANP/THP3"/>
</dbReference>
<keyword evidence="10" id="KW-1185">Reference proteome</keyword>
<dbReference type="GO" id="GO:0005635">
    <property type="term" value="C:nuclear envelope"/>
    <property type="evidence" value="ECO:0007669"/>
    <property type="project" value="UniProtKB-SubCell"/>
</dbReference>
<dbReference type="Proteomes" id="UP000005018">
    <property type="component" value="Chromosome 1"/>
</dbReference>
<evidence type="ECO:0000313" key="9">
    <source>
        <dbReference type="EMBL" id="CCG21404.1"/>
    </source>
</evidence>
<dbReference type="Gene3D" id="1.25.40.990">
    <property type="match status" value="1"/>
</dbReference>
<dbReference type="FunFam" id="1.25.40.990:FF:000008">
    <property type="entry name" value="Nuclear mRNA export protein SAC3"/>
    <property type="match status" value="1"/>
</dbReference>
<feature type="domain" description="SAC3 helical" evidence="8">
    <location>
        <begin position="777"/>
        <end position="851"/>
    </location>
</feature>
<feature type="compositionally biased region" description="Low complexity" evidence="6">
    <location>
        <begin position="11"/>
        <end position="32"/>
    </location>
</feature>
<dbReference type="EMBL" id="HE681719">
    <property type="protein sequence ID" value="CCG21404.1"/>
    <property type="molecule type" value="Genomic_DNA"/>
</dbReference>
<keyword evidence="2" id="KW-0597">Phosphoprotein</keyword>
<dbReference type="eggNOG" id="KOG1860">
    <property type="taxonomic scope" value="Eukaryota"/>
</dbReference>
<feature type="compositionally biased region" description="Polar residues" evidence="6">
    <location>
        <begin position="98"/>
        <end position="112"/>
    </location>
</feature>
<evidence type="ECO:0000256" key="3">
    <source>
        <dbReference type="ARBA" id="ARBA00023242"/>
    </source>
</evidence>
<dbReference type="Pfam" id="PF03399">
    <property type="entry name" value="SAC3_GANP"/>
    <property type="match status" value="1"/>
</dbReference>
<sequence length="1298" mass="147846">MSFTFGSGTPSQFNKSNFNTNNHNESKSNGNTFNGITAFKDFGSQPKPPIASNNEKLRPRKSKKFTNNSGVNKSNDTNSLPNKNGGNSPSNSHNWSSEQLQHYSSEDVSSTGPLFPNPEAFGFQQLNKSITPRPTPRYFLTQPKYLDTPTFVQNEWDRQNQIKMEQMETANQGKDYQGLYEDLQKLREIERKQMEDLGLVDAENTAKNLHEAIAFQGSCQDMCPVFERVRRQLENNVNILERDPSTNKITKEKAVKAFSRPAAGQPPPLPSEVRPPHVLKSTLDYLIDNVVGKLPESHSFLWDRTRSIRQDFTYQNSFGPEAVDCNERIVRIHLLSLHIMAGSDVEFSQQQELEQFNKALQTLMEIYQDVRNNGGSSPNEAEFRAYHLLSHIRDPELERQIQNLPDYIYQDGKVQLALNMRKIISQNNIVERGVTNLIGALDFYVEFFRDVYSDATPLLMACLLETHFSEIRFYALKAMSRSFHTRGKPYQMDTLRNLLGFDSSEKLMKFLKYYEIDVIIENGETLVDLFNKDKLENQYKLNSFYEKPKYPPVYSLQLDRKLKGTDLKSIINSGEPNVSFHLKSHKGVIAPARKSTSNPVATSFKANTTPFPTITRVSDSFKPKEVKFSPPQLQSTAGPPSEVVAFSQPKFQTTTSGFESTSKPSTYQFESPKDKTVSIATKKTEGESSNVNGNIPKPKLNFSFSKPFATPESRFFTQSVNDTKEETTQGPSFVVENVKSAPHSSTTETPSLRKENSMVAKTPEKLTNHCLFQKAIDEIVRDFVIKIVASELKSILGNVLRRHNAEVQRLNILKTLEDELFSAFVAEITYHCTLDAAATYMRNVLVQKHAIRLLAKRVERSVISYRYKQAKRRELQSVTFENSLKRRSSSDVSSLISSGRKHKYDPAKIDFVKKQEEMKQLWEPLDLKRFGDMCASKITLNITENNVILKWLLVVENWENEYSRWLITKFGLKPNMDRMVYENRVESDKVDLNITSFPKKEFVTKNFFHDCSFILFECGLCTKSSEEIEDKLTKDAKVLKKIISMCEKCGYYKPSILILFWDATQSGISSDKVVKLLNLQQYTSTRNLKNLIFCDMANERGSISHVLTSSVEKIGRDFDGELSARGVKHTIKMRESRRMKQSSELSKTPQSNSHAHNSIIEKDISMMENAKKLKQYDYLNRSINLHSSARFANAPTNTGDVANRSLAKIIAQHGNKYNTSSVSSNSTFLNTSIMSNNSILNGFGRGVVQESTPNTSFKRKATDETEHILDADDDKLSKLRRLTTSIKNKYHKTSEKDV</sequence>
<dbReference type="GO" id="GO:0042274">
    <property type="term" value="P:ribosomal small subunit biogenesis"/>
    <property type="evidence" value="ECO:0007669"/>
    <property type="project" value="UniProtKB-UniRule"/>
</dbReference>
<comment type="similarity">
    <text evidence="4 5">Belongs to the SAC3 family.</text>
</comment>
<dbReference type="Gene3D" id="6.10.250.2880">
    <property type="match status" value="1"/>
</dbReference>
<dbReference type="InterPro" id="IPR005062">
    <property type="entry name" value="SAC3/GANP/THP3_conserved"/>
</dbReference>
<name>H8WX99_CANO9</name>
<dbReference type="GO" id="GO:0070390">
    <property type="term" value="C:transcription export complex 2"/>
    <property type="evidence" value="ECO:0007669"/>
    <property type="project" value="UniProtKB-UniRule"/>
</dbReference>
<protein>
    <recommendedName>
        <fullName evidence="5">Nuclear mRNA export factor</fullName>
    </recommendedName>
</protein>
<feature type="compositionally biased region" description="Polar residues" evidence="6">
    <location>
        <begin position="1"/>
        <end position="10"/>
    </location>
</feature>
<evidence type="ECO:0000256" key="6">
    <source>
        <dbReference type="SAM" id="MobiDB-lite"/>
    </source>
</evidence>
<comment type="subcellular location">
    <subcellularLocation>
        <location evidence="1 5">Nucleus envelope</location>
    </subcellularLocation>
</comment>
<feature type="compositionally biased region" description="Polar residues" evidence="6">
    <location>
        <begin position="65"/>
        <end position="77"/>
    </location>
</feature>
<feature type="domain" description="SAC3/GANP/THP3 conserved" evidence="7">
    <location>
        <begin position="222"/>
        <end position="518"/>
    </location>
</feature>
<dbReference type="HOGENOM" id="CLU_006094_0_0_1"/>